<evidence type="ECO:0000256" key="1">
    <source>
        <dbReference type="SAM" id="SignalP"/>
    </source>
</evidence>
<protein>
    <recommendedName>
        <fullName evidence="4">Sel1 repeat family protein</fullName>
    </recommendedName>
</protein>
<feature type="signal peptide" evidence="1">
    <location>
        <begin position="1"/>
        <end position="21"/>
    </location>
</feature>
<keyword evidence="3" id="KW-1185">Reference proteome</keyword>
<name>A0ABP3BR83_9GAMM</name>
<evidence type="ECO:0008006" key="4">
    <source>
        <dbReference type="Google" id="ProtNLM"/>
    </source>
</evidence>
<sequence length="331" mass="37170">MYRLHCLPLALTALIAGCASTNLNDTLPSLTLADVLPSVTENEYCKQEMDSDILYGVGMTLFNNDDYANAKSCLVYAAPEHTRSFCYLSLIADQDEEKTQPERERESFNYVAYAASQNDWCAEYGMYRIYNGGNKGQERDEALATRWLERSALHGYGESQQSLAYRYKSNEDLVASYAWFRILGEGNDNGQLDVLRKQMSAKQLAEGDKRYEALAARVTSKEAMRAEAREEDIGRYSATIYLNVPQVLEGMNTEQRREFIKQTLAVALDNEQIETRGQVTLYMTMTRSAQLKGATSDVLDNPQLLAILQDEELSLSEAQAQAQGVIDAAYP</sequence>
<gene>
    <name evidence="2" type="ORF">AU05_23370</name>
</gene>
<dbReference type="Proteomes" id="UP000023842">
    <property type="component" value="Unassembled WGS sequence"/>
</dbReference>
<proteinExistence type="predicted"/>
<feature type="chain" id="PRO_5046965944" description="Sel1 repeat family protein" evidence="1">
    <location>
        <begin position="22"/>
        <end position="331"/>
    </location>
</feature>
<dbReference type="EMBL" id="JFJN01000083">
    <property type="protein sequence ID" value="EZH77732.1"/>
    <property type="molecule type" value="Genomic_DNA"/>
</dbReference>
<reference evidence="3" key="1">
    <citation type="journal article" date="2014" name="Genome Announc.">
        <title>Draft Genome Sequence of the algae degrading bacterium Pseudomonas mendocina AD6.</title>
        <authorList>
            <person name="Barney B.M."/>
            <person name="Lenneman E.M."/>
        </authorList>
    </citation>
    <scope>NUCLEOTIDE SEQUENCE [LARGE SCALE GENOMIC DNA]</scope>
    <source>
        <strain evidence="3">AD6</strain>
    </source>
</reference>
<evidence type="ECO:0000313" key="2">
    <source>
        <dbReference type="EMBL" id="EZH77732.1"/>
    </source>
</evidence>
<dbReference type="RefSeq" id="WP_051563992.1">
    <property type="nucleotide sequence ID" value="NZ_JFJN01000083.1"/>
</dbReference>
<dbReference type="InterPro" id="IPR011990">
    <property type="entry name" value="TPR-like_helical_dom_sf"/>
</dbReference>
<dbReference type="SUPFAM" id="SSF81901">
    <property type="entry name" value="HCP-like"/>
    <property type="match status" value="1"/>
</dbReference>
<comment type="caution">
    <text evidence="2">The sequence shown here is derived from an EMBL/GenBank/DDBJ whole genome shotgun (WGS) entry which is preliminary data.</text>
</comment>
<evidence type="ECO:0000313" key="3">
    <source>
        <dbReference type="Proteomes" id="UP000023842"/>
    </source>
</evidence>
<accession>A0ABP3BR83</accession>
<keyword evidence="1" id="KW-0732">Signal</keyword>
<dbReference type="PROSITE" id="PS51257">
    <property type="entry name" value="PROKAR_LIPOPROTEIN"/>
    <property type="match status" value="1"/>
</dbReference>
<dbReference type="Gene3D" id="1.25.40.10">
    <property type="entry name" value="Tetratricopeptide repeat domain"/>
    <property type="match status" value="1"/>
</dbReference>
<organism evidence="2 3">
    <name type="scientific">Ectopseudomonas composti</name>
    <dbReference type="NCBI Taxonomy" id="658457"/>
    <lineage>
        <taxon>Bacteria</taxon>
        <taxon>Pseudomonadati</taxon>
        <taxon>Pseudomonadota</taxon>
        <taxon>Gammaproteobacteria</taxon>
        <taxon>Pseudomonadales</taxon>
        <taxon>Pseudomonadaceae</taxon>
        <taxon>Ectopseudomonas</taxon>
    </lineage>
</organism>